<evidence type="ECO:0000313" key="3">
    <source>
        <dbReference type="EMBL" id="KAK5114329.1"/>
    </source>
</evidence>
<dbReference type="InterPro" id="IPR004360">
    <property type="entry name" value="Glyas_Fos-R_dOase_dom"/>
</dbReference>
<reference evidence="3" key="1">
    <citation type="submission" date="2023-08" db="EMBL/GenBank/DDBJ databases">
        <title>Black Yeasts Isolated from many extreme environments.</title>
        <authorList>
            <person name="Coleine C."/>
            <person name="Stajich J.E."/>
            <person name="Selbmann L."/>
        </authorList>
    </citation>
    <scope>NUCLEOTIDE SEQUENCE</scope>
    <source>
        <strain evidence="3">CCFEE 5401</strain>
    </source>
</reference>
<feature type="compositionally biased region" description="Low complexity" evidence="1">
    <location>
        <begin position="411"/>
        <end position="429"/>
    </location>
</feature>
<dbReference type="PANTHER" id="PTHR35006">
    <property type="entry name" value="GLYOXALASE FAMILY PROTEIN (AFU_ORTHOLOGUE AFUA_5G14830)"/>
    <property type="match status" value="1"/>
</dbReference>
<feature type="compositionally biased region" description="Basic and acidic residues" evidence="1">
    <location>
        <begin position="572"/>
        <end position="582"/>
    </location>
</feature>
<dbReference type="SUPFAM" id="SSF54593">
    <property type="entry name" value="Glyoxalase/Bleomycin resistance protein/Dihydroxybiphenyl dioxygenase"/>
    <property type="match status" value="1"/>
</dbReference>
<evidence type="ECO:0000313" key="4">
    <source>
        <dbReference type="Proteomes" id="UP001310890"/>
    </source>
</evidence>
<dbReference type="AlphaFoldDB" id="A0AAN7TSR8"/>
<feature type="compositionally biased region" description="Basic and acidic residues" evidence="1">
    <location>
        <begin position="382"/>
        <end position="408"/>
    </location>
</feature>
<gene>
    <name evidence="3" type="ORF">LTR62_002581</name>
</gene>
<dbReference type="Pfam" id="PF00903">
    <property type="entry name" value="Glyoxalase"/>
    <property type="match status" value="1"/>
</dbReference>
<feature type="compositionally biased region" description="Polar residues" evidence="1">
    <location>
        <begin position="459"/>
        <end position="476"/>
    </location>
</feature>
<feature type="region of interest" description="Disordered" evidence="1">
    <location>
        <begin position="354"/>
        <end position="628"/>
    </location>
</feature>
<evidence type="ECO:0000256" key="1">
    <source>
        <dbReference type="SAM" id="MobiDB-lite"/>
    </source>
</evidence>
<name>A0AAN7TSR8_9PEZI</name>
<protein>
    <recommendedName>
        <fullName evidence="2">VOC domain-containing protein</fullName>
    </recommendedName>
</protein>
<feature type="compositionally biased region" description="Basic residues" evidence="1">
    <location>
        <begin position="617"/>
        <end position="628"/>
    </location>
</feature>
<dbReference type="InterPro" id="IPR037523">
    <property type="entry name" value="VOC_core"/>
</dbReference>
<feature type="compositionally biased region" description="Basic and acidic residues" evidence="1">
    <location>
        <begin position="588"/>
        <end position="599"/>
    </location>
</feature>
<sequence length="628" mass="67692">MPVSHLGLTVSHIPSATSFYLAALGPLGYRYIGQTGDSVGLGVDHADLFLTQEPQGRVVSPAHVAFTADSRLTVRNCYAAALTSGGHPSGAPSYRDRDCSVFNAAIEDLDGNVVEFVHREAIALESEGVVIPAPQQNRVLSWQQSVANSANPDEVNSITSRASRAKSRANTVQTVFTPASRSARTQSEAPTRGLIRAQTMPVSSSSTAEFPSKTMLGTIIGATAGAALAWAMITSEGRNARADAEYNAAGLTRSSSRRSASETRSHRNYSTTESRAPESHRNFSTTESAYSRKYPPRSLARSMGQARRAIEPSAYYRDDEVEDAVSRITATRRPAAPQRSRTMVEALEYSPWREERRGSHVSTQRHTAAPMGAPYGYIEAPRSIDLRSDRNRASEHPGARAREDREQASDSTWRGTSGHRTSSRTSQRGPAVNTDDAPNRRDSAISLPSAHSRQHRQSRPTGPSENQDDMSSSASTLKAKHRSGSGHETAAGASLPASLANSGASSAKYSRRSSRASYVTAAQIPIPESQEGGSYDNGEESDGMGDTKTVVPDDSISCVDFSKRKVSSRRGSRSESTSRRSEASGSDRTVRASRREGSRHSAATLPVRARDEQYSSHGRKKRSIASYA</sequence>
<organism evidence="3 4">
    <name type="scientific">Meristemomyces frigidus</name>
    <dbReference type="NCBI Taxonomy" id="1508187"/>
    <lineage>
        <taxon>Eukaryota</taxon>
        <taxon>Fungi</taxon>
        <taxon>Dikarya</taxon>
        <taxon>Ascomycota</taxon>
        <taxon>Pezizomycotina</taxon>
        <taxon>Dothideomycetes</taxon>
        <taxon>Dothideomycetidae</taxon>
        <taxon>Mycosphaerellales</taxon>
        <taxon>Teratosphaeriaceae</taxon>
        <taxon>Meristemomyces</taxon>
    </lineage>
</organism>
<dbReference type="Proteomes" id="UP001310890">
    <property type="component" value="Unassembled WGS sequence"/>
</dbReference>
<proteinExistence type="predicted"/>
<accession>A0AAN7TSR8</accession>
<evidence type="ECO:0000259" key="2">
    <source>
        <dbReference type="PROSITE" id="PS51819"/>
    </source>
</evidence>
<feature type="region of interest" description="Disordered" evidence="1">
    <location>
        <begin position="249"/>
        <end position="303"/>
    </location>
</feature>
<comment type="caution">
    <text evidence="3">The sequence shown here is derived from an EMBL/GenBank/DDBJ whole genome shotgun (WGS) entry which is preliminary data.</text>
</comment>
<dbReference type="PROSITE" id="PS51819">
    <property type="entry name" value="VOC"/>
    <property type="match status" value="1"/>
</dbReference>
<dbReference type="EMBL" id="JAVRRL010000018">
    <property type="protein sequence ID" value="KAK5114329.1"/>
    <property type="molecule type" value="Genomic_DNA"/>
</dbReference>
<feature type="domain" description="VOC" evidence="2">
    <location>
        <begin position="2"/>
        <end position="119"/>
    </location>
</feature>
<dbReference type="InterPro" id="IPR029068">
    <property type="entry name" value="Glyas_Bleomycin-R_OHBP_Dase"/>
</dbReference>
<dbReference type="PANTHER" id="PTHR35006:SF3">
    <property type="entry name" value="GLYOXALASE FAMILY PROTEIN (AFU_ORTHOLOGUE AFUA_3G06020)"/>
    <property type="match status" value="1"/>
</dbReference>
<dbReference type="Gene3D" id="3.10.180.10">
    <property type="entry name" value="2,3-Dihydroxybiphenyl 1,2-Dioxygenase, domain 1"/>
    <property type="match status" value="1"/>
</dbReference>